<dbReference type="InterPro" id="IPR024909">
    <property type="entry name" value="Cys-tRNA/MSH_ligase"/>
</dbReference>
<feature type="binding site" evidence="12">
    <location>
        <position position="287"/>
    </location>
    <ligand>
        <name>ATP</name>
        <dbReference type="ChEBI" id="CHEBI:30616"/>
    </ligand>
</feature>
<keyword evidence="8 12" id="KW-0067">ATP-binding</keyword>
<evidence type="ECO:0000256" key="6">
    <source>
        <dbReference type="ARBA" id="ARBA00022741"/>
    </source>
</evidence>
<dbReference type="PRINTS" id="PR00983">
    <property type="entry name" value="TRNASYNTHCYS"/>
</dbReference>
<evidence type="ECO:0000259" key="13">
    <source>
        <dbReference type="SMART" id="SM00840"/>
    </source>
</evidence>
<feature type="binding site" evidence="12">
    <location>
        <position position="256"/>
    </location>
    <ligand>
        <name>Zn(2+)</name>
        <dbReference type="ChEBI" id="CHEBI:29105"/>
    </ligand>
</feature>
<comment type="caution">
    <text evidence="14">The sequence shown here is derived from an EMBL/GenBank/DDBJ whole genome shotgun (WGS) entry which is preliminary data.</text>
</comment>
<evidence type="ECO:0000256" key="3">
    <source>
        <dbReference type="ARBA" id="ARBA00022490"/>
    </source>
</evidence>
<dbReference type="Gene3D" id="1.20.120.1910">
    <property type="entry name" value="Cysteine-tRNA ligase, C-terminal anti-codon recognition domain"/>
    <property type="match status" value="1"/>
</dbReference>
<evidence type="ECO:0000256" key="12">
    <source>
        <dbReference type="HAMAP-Rule" id="MF_00041"/>
    </source>
</evidence>
<dbReference type="SUPFAM" id="SSF47323">
    <property type="entry name" value="Anticodon-binding domain of a subclass of class I aminoacyl-tRNA synthetases"/>
    <property type="match status" value="1"/>
</dbReference>
<keyword evidence="9 12" id="KW-0648">Protein biosynthesis</keyword>
<evidence type="ECO:0000256" key="5">
    <source>
        <dbReference type="ARBA" id="ARBA00022723"/>
    </source>
</evidence>
<dbReference type="InterPro" id="IPR009080">
    <property type="entry name" value="tRNAsynth_Ia_anticodon-bd"/>
</dbReference>
<keyword evidence="4 12" id="KW-0436">Ligase</keyword>
<reference evidence="14 15" key="1">
    <citation type="submission" date="2016-12" db="EMBL/GenBank/DDBJ databases">
        <title>Discovery of methanogenic haloarchaea.</title>
        <authorList>
            <person name="Sorokin D.Y."/>
            <person name="Makarova K.S."/>
            <person name="Abbas B."/>
            <person name="Ferrer M."/>
            <person name="Golyshin P.N."/>
        </authorList>
    </citation>
    <scope>NUCLEOTIDE SEQUENCE [LARGE SCALE GENOMIC DNA]</scope>
    <source>
        <strain evidence="14">AMET1</strain>
    </source>
</reference>
<evidence type="ECO:0000256" key="4">
    <source>
        <dbReference type="ARBA" id="ARBA00022598"/>
    </source>
</evidence>
<evidence type="ECO:0000256" key="2">
    <source>
        <dbReference type="ARBA" id="ARBA00005594"/>
    </source>
</evidence>
<organism evidence="14 15">
    <name type="scientific">Methanonatronarchaeum thermophilum</name>
    <dbReference type="NCBI Taxonomy" id="1927129"/>
    <lineage>
        <taxon>Archaea</taxon>
        <taxon>Methanobacteriati</taxon>
        <taxon>Methanobacteriota</taxon>
        <taxon>Methanonatronarchaeia</taxon>
        <taxon>Methanonatronarchaeales</taxon>
        <taxon>Methanonatronarchaeaceae</taxon>
        <taxon>Methanonatronarchaeum</taxon>
    </lineage>
</organism>
<feature type="short sequence motif" description="'HIGH' region" evidence="12">
    <location>
        <begin position="41"/>
        <end position="51"/>
    </location>
</feature>
<evidence type="ECO:0000256" key="7">
    <source>
        <dbReference type="ARBA" id="ARBA00022833"/>
    </source>
</evidence>
<feature type="binding site" evidence="12">
    <location>
        <position position="227"/>
    </location>
    <ligand>
        <name>Zn(2+)</name>
        <dbReference type="ChEBI" id="CHEBI:29105"/>
    </ligand>
</feature>
<dbReference type="SUPFAM" id="SSF52374">
    <property type="entry name" value="Nucleotidylyl transferase"/>
    <property type="match status" value="1"/>
</dbReference>
<dbReference type="Pfam" id="PF09190">
    <property type="entry name" value="DALR_2"/>
    <property type="match status" value="1"/>
</dbReference>
<dbReference type="InterPro" id="IPR014729">
    <property type="entry name" value="Rossmann-like_a/b/a_fold"/>
</dbReference>
<gene>
    <name evidence="12" type="primary">cysS</name>
    <name evidence="14" type="ORF">AMET1_0327</name>
</gene>
<dbReference type="SMART" id="SM00840">
    <property type="entry name" value="DALR_2"/>
    <property type="match status" value="1"/>
</dbReference>
<evidence type="ECO:0000256" key="1">
    <source>
        <dbReference type="ARBA" id="ARBA00004496"/>
    </source>
</evidence>
<dbReference type="HAMAP" id="MF_00041">
    <property type="entry name" value="Cys_tRNA_synth"/>
    <property type="match status" value="1"/>
</dbReference>
<keyword evidence="15" id="KW-1185">Reference proteome</keyword>
<dbReference type="GO" id="GO:0004817">
    <property type="term" value="F:cysteine-tRNA ligase activity"/>
    <property type="evidence" value="ECO:0007669"/>
    <property type="project" value="UniProtKB-UniRule"/>
</dbReference>
<dbReference type="GO" id="GO:0006423">
    <property type="term" value="P:cysteinyl-tRNA aminoacylation"/>
    <property type="evidence" value="ECO:0007669"/>
    <property type="project" value="UniProtKB-UniRule"/>
</dbReference>
<evidence type="ECO:0000256" key="9">
    <source>
        <dbReference type="ARBA" id="ARBA00022917"/>
    </source>
</evidence>
<dbReference type="EMBL" id="MRZU01000003">
    <property type="protein sequence ID" value="OUJ18680.1"/>
    <property type="molecule type" value="Genomic_DNA"/>
</dbReference>
<feature type="domain" description="Cysteinyl-tRNA synthetase class Ia DALR" evidence="13">
    <location>
        <begin position="366"/>
        <end position="427"/>
    </location>
</feature>
<dbReference type="InterPro" id="IPR015803">
    <property type="entry name" value="Cys-tRNA-ligase"/>
</dbReference>
<feature type="short sequence motif" description="'KMSKS' region" evidence="12">
    <location>
        <begin position="284"/>
        <end position="288"/>
    </location>
</feature>
<feature type="binding site" evidence="12">
    <location>
        <position position="252"/>
    </location>
    <ligand>
        <name>Zn(2+)</name>
        <dbReference type="ChEBI" id="CHEBI:29105"/>
    </ligand>
</feature>
<dbReference type="InterPro" id="IPR015273">
    <property type="entry name" value="Cys-tRNA-synt_Ia_DALR"/>
</dbReference>
<dbReference type="Proteomes" id="UP000195137">
    <property type="component" value="Unassembled WGS sequence"/>
</dbReference>
<comment type="subcellular location">
    <subcellularLocation>
        <location evidence="1 12">Cytoplasm</location>
    </subcellularLocation>
</comment>
<accession>A0A1Y3GBR0</accession>
<feature type="binding site" evidence="12">
    <location>
        <position position="39"/>
    </location>
    <ligand>
        <name>Zn(2+)</name>
        <dbReference type="ChEBI" id="CHEBI:29105"/>
    </ligand>
</feature>
<dbReference type="CDD" id="cd00672">
    <property type="entry name" value="CysRS_core"/>
    <property type="match status" value="1"/>
</dbReference>
<evidence type="ECO:0000313" key="15">
    <source>
        <dbReference type="Proteomes" id="UP000195137"/>
    </source>
</evidence>
<keyword evidence="5 12" id="KW-0479">Metal-binding</keyword>
<keyword evidence="7 12" id="KW-0862">Zinc</keyword>
<dbReference type="AlphaFoldDB" id="A0A1Y3GBR0"/>
<evidence type="ECO:0000256" key="11">
    <source>
        <dbReference type="ARBA" id="ARBA00047398"/>
    </source>
</evidence>
<dbReference type="Pfam" id="PF01406">
    <property type="entry name" value="tRNA-synt_1e"/>
    <property type="match status" value="1"/>
</dbReference>
<evidence type="ECO:0000256" key="8">
    <source>
        <dbReference type="ARBA" id="ARBA00022840"/>
    </source>
</evidence>
<proteinExistence type="inferred from homology"/>
<dbReference type="PANTHER" id="PTHR10890:SF3">
    <property type="entry name" value="CYSTEINE--TRNA LIGASE, CYTOPLASMIC"/>
    <property type="match status" value="1"/>
</dbReference>
<sequence>MFVDFGFVIIMTIQVYNTLSGELEVFEPLEEGKVGMYVCGTTDYDNIHLGHARTYVAYDMMVRYFEWKGFDVKYIQNITDVGHLTDEGEDKVEKRAKRERTHPMEIVEYYMRKHLEDVDDLKIKRPDIMPRATGHLIDMVEAVEDLVEKGFAYEVNGSVYFDVSKLDGYGELSNIVFDDLEESGRVESSGDKKDPRDFALWKKAGEDQLMSWPSPWGEGFPGWHIECTVMSTKYLGEKFDIHGGAIELGFPHHENEIAQGKALCGTDPVRYWVHTGLLNVGGEKMSKSKGNFITVREALDEHSPEVLRLWILSSHYRSPVDYTEDKIREARTELDRILNFLERLHRHKGEGVKGRLSELVDKLVVDFEMKMDRDFNSPEAFSLIFQFIKEANKKLDNNDYGEADPEYVIERLEELLGIFGVVPENYFDEDIEEDVVEEILDEILDLREELREQGEYDVADEIRDRLNKAGVEIEDCDDPTWKLKK</sequence>
<evidence type="ECO:0000313" key="14">
    <source>
        <dbReference type="EMBL" id="OUJ18680.1"/>
    </source>
</evidence>
<evidence type="ECO:0000256" key="10">
    <source>
        <dbReference type="ARBA" id="ARBA00023146"/>
    </source>
</evidence>
<dbReference type="GO" id="GO:0005524">
    <property type="term" value="F:ATP binding"/>
    <property type="evidence" value="ECO:0007669"/>
    <property type="project" value="UniProtKB-UniRule"/>
</dbReference>
<dbReference type="GO" id="GO:0005737">
    <property type="term" value="C:cytoplasm"/>
    <property type="evidence" value="ECO:0007669"/>
    <property type="project" value="UniProtKB-SubCell"/>
</dbReference>
<keyword evidence="10 12" id="KW-0030">Aminoacyl-tRNA synthetase</keyword>
<dbReference type="PANTHER" id="PTHR10890">
    <property type="entry name" value="CYSTEINYL-TRNA SYNTHETASE"/>
    <property type="match status" value="1"/>
</dbReference>
<dbReference type="NCBIfam" id="TIGR00435">
    <property type="entry name" value="cysS"/>
    <property type="match status" value="1"/>
</dbReference>
<protein>
    <recommendedName>
        <fullName evidence="12">Cysteine--tRNA ligase</fullName>
        <ecNumber evidence="12">6.1.1.16</ecNumber>
    </recommendedName>
    <alternativeName>
        <fullName evidence="12">Cysteinyl-tRNA synthetase</fullName>
        <shortName evidence="12">CysRS</shortName>
    </alternativeName>
</protein>
<dbReference type="Gene3D" id="3.40.50.620">
    <property type="entry name" value="HUPs"/>
    <property type="match status" value="1"/>
</dbReference>
<comment type="catalytic activity">
    <reaction evidence="11 12">
        <text>tRNA(Cys) + L-cysteine + ATP = L-cysteinyl-tRNA(Cys) + AMP + diphosphate</text>
        <dbReference type="Rhea" id="RHEA:17773"/>
        <dbReference type="Rhea" id="RHEA-COMP:9661"/>
        <dbReference type="Rhea" id="RHEA-COMP:9679"/>
        <dbReference type="ChEBI" id="CHEBI:30616"/>
        <dbReference type="ChEBI" id="CHEBI:33019"/>
        <dbReference type="ChEBI" id="CHEBI:35235"/>
        <dbReference type="ChEBI" id="CHEBI:78442"/>
        <dbReference type="ChEBI" id="CHEBI:78517"/>
        <dbReference type="ChEBI" id="CHEBI:456215"/>
        <dbReference type="EC" id="6.1.1.16"/>
    </reaction>
</comment>
<comment type="similarity">
    <text evidence="2 12">Belongs to the class-I aminoacyl-tRNA synthetase family.</text>
</comment>
<keyword evidence="3 12" id="KW-0963">Cytoplasm</keyword>
<dbReference type="GO" id="GO:0008270">
    <property type="term" value="F:zinc ion binding"/>
    <property type="evidence" value="ECO:0007669"/>
    <property type="project" value="UniProtKB-UniRule"/>
</dbReference>
<dbReference type="EC" id="6.1.1.16" evidence="12"/>
<name>A0A1Y3GBR0_9EURY</name>
<comment type="cofactor">
    <cofactor evidence="12">
        <name>Zn(2+)</name>
        <dbReference type="ChEBI" id="CHEBI:29105"/>
    </cofactor>
    <text evidence="12">Binds 1 zinc ion per subunit.</text>
</comment>
<keyword evidence="6 12" id="KW-0547">Nucleotide-binding</keyword>
<dbReference type="InterPro" id="IPR032678">
    <property type="entry name" value="tRNA-synt_1_cat_dom"/>
</dbReference>